<evidence type="ECO:0000313" key="1">
    <source>
        <dbReference type="EMBL" id="CAG8579548.1"/>
    </source>
</evidence>
<name>A0A9N9G4G7_9GLOM</name>
<protein>
    <submittedName>
        <fullName evidence="1">8189_t:CDS:1</fullName>
    </submittedName>
</protein>
<accession>A0A9N9G4G7</accession>
<proteinExistence type="predicted"/>
<dbReference type="AlphaFoldDB" id="A0A9N9G4G7"/>
<comment type="caution">
    <text evidence="1">The sequence shown here is derived from an EMBL/GenBank/DDBJ whole genome shotgun (WGS) entry which is preliminary data.</text>
</comment>
<organism evidence="1 2">
    <name type="scientific">Paraglomus occultum</name>
    <dbReference type="NCBI Taxonomy" id="144539"/>
    <lineage>
        <taxon>Eukaryota</taxon>
        <taxon>Fungi</taxon>
        <taxon>Fungi incertae sedis</taxon>
        <taxon>Mucoromycota</taxon>
        <taxon>Glomeromycotina</taxon>
        <taxon>Glomeromycetes</taxon>
        <taxon>Paraglomerales</taxon>
        <taxon>Paraglomeraceae</taxon>
        <taxon>Paraglomus</taxon>
    </lineage>
</organism>
<reference evidence="1" key="1">
    <citation type="submission" date="2021-06" db="EMBL/GenBank/DDBJ databases">
        <authorList>
            <person name="Kallberg Y."/>
            <person name="Tangrot J."/>
            <person name="Rosling A."/>
        </authorList>
    </citation>
    <scope>NUCLEOTIDE SEQUENCE</scope>
    <source>
        <strain evidence="1">IA702</strain>
    </source>
</reference>
<gene>
    <name evidence="1" type="ORF">POCULU_LOCUS6418</name>
</gene>
<keyword evidence="2" id="KW-1185">Reference proteome</keyword>
<dbReference type="EMBL" id="CAJVPJ010001175">
    <property type="protein sequence ID" value="CAG8579548.1"/>
    <property type="molecule type" value="Genomic_DNA"/>
</dbReference>
<sequence length="529" mass="61156">MAQHCDLEGQDNKFINGVKAEIGFLLDASGASSSAIETMAGAGLTIEKLIVLNVDDFHNIHEYRRSDTTTTHDVSHFITILLKALPEIPSIPFHNPNQEKSIHNEEGIDAKIILQNAHSSFFPHLWLSYTGRKQAFTDLTSVSETHNERVERLLIYSYDDRIEQRKTDRSMQNTKLVDLKEGPLHSTDDYVQALRHMMNVHEVRTYLETQVLVAPMDYPGQRNVRRAINHRINAGDLSGIPEQILHIVPMIGPLRVSLNSRFGKKPKAYKIDLLLELASQGWSRVHTVVKQKFEQSKDAEARYLINLLDNVIPLVLDFYPVIFRNGNWTAYKEAMFRVWAIFYQYNRKHYNKFSPRIYFHSSLRRRIQKSNTVEQIIRQARIIDQMRGSNFFTDVFSENHNIRYSVKQLEYLEKRAALFLLNLFTGVYQNLSRPKVISSNVHSKFKVCELPTLGIIRMRKPMPILCCISREKNCRIFQQTVSPFNEMLTDENTAELAVEADENTGNEDFLLDDNIDLLFVRALNTLTNV</sequence>
<dbReference type="Proteomes" id="UP000789572">
    <property type="component" value="Unassembled WGS sequence"/>
</dbReference>
<dbReference type="OrthoDB" id="2415166at2759"/>
<evidence type="ECO:0000313" key="2">
    <source>
        <dbReference type="Proteomes" id="UP000789572"/>
    </source>
</evidence>